<dbReference type="PANTHER" id="PTHR31223">
    <property type="entry name" value="LOG FAMILY PROTEIN YJL055W"/>
    <property type="match status" value="1"/>
</dbReference>
<dbReference type="Gene3D" id="3.40.50.450">
    <property type="match status" value="1"/>
</dbReference>
<sequence>MKNIAVYCGSNLGNTRAYFEAAQDLGGVLAERGSRLVYGGGKIGLMGTVADAVLAGGGEVVGVIPTFLREKEVAHRGLTELVEMPDMSSRRNKMIELADAFIAMPGGLGTYEELFEVLSSAQLRLHSKPVGILNIGGFFDPLLAMMKQTVEAGFMPSENLNLLCEADDPRALLERMAAYRFIDVPKWNKPAWLLAEEKEAV</sequence>
<evidence type="ECO:0000313" key="5">
    <source>
        <dbReference type="Proteomes" id="UP000272771"/>
    </source>
</evidence>
<evidence type="ECO:0000256" key="1">
    <source>
        <dbReference type="ARBA" id="ARBA00000274"/>
    </source>
</evidence>
<protein>
    <recommendedName>
        <fullName evidence="3">Cytokinin riboside 5'-monophosphate phosphoribohydrolase</fullName>
        <ecNumber evidence="3">3.2.2.n1</ecNumber>
    </recommendedName>
</protein>
<gene>
    <name evidence="4" type="primary">yvdD</name>
    <name evidence="4" type="ORF">NCTC12742_00583</name>
</gene>
<evidence type="ECO:0000256" key="3">
    <source>
        <dbReference type="RuleBase" id="RU363015"/>
    </source>
</evidence>
<dbReference type="GO" id="GO:0009691">
    <property type="term" value="P:cytokinin biosynthetic process"/>
    <property type="evidence" value="ECO:0007669"/>
    <property type="project" value="UniProtKB-UniRule"/>
</dbReference>
<evidence type="ECO:0000256" key="2">
    <source>
        <dbReference type="ARBA" id="ARBA00006763"/>
    </source>
</evidence>
<reference evidence="4 5" key="1">
    <citation type="submission" date="2018-12" db="EMBL/GenBank/DDBJ databases">
        <authorList>
            <consortium name="Pathogen Informatics"/>
        </authorList>
    </citation>
    <scope>NUCLEOTIDE SEQUENCE [LARGE SCALE GENOMIC DNA]</scope>
    <source>
        <strain evidence="4 5">NCTC12742</strain>
    </source>
</reference>
<name>A0A3S5C9U1_9NEIS</name>
<dbReference type="EC" id="3.2.2.n1" evidence="3"/>
<dbReference type="GO" id="GO:0005829">
    <property type="term" value="C:cytosol"/>
    <property type="evidence" value="ECO:0007669"/>
    <property type="project" value="TreeGrafter"/>
</dbReference>
<comment type="catalytic activity">
    <reaction evidence="1">
        <text>AMP + H2O = D-ribose 5-phosphate + adenine</text>
        <dbReference type="Rhea" id="RHEA:20129"/>
        <dbReference type="ChEBI" id="CHEBI:15377"/>
        <dbReference type="ChEBI" id="CHEBI:16708"/>
        <dbReference type="ChEBI" id="CHEBI:78346"/>
        <dbReference type="ChEBI" id="CHEBI:456215"/>
        <dbReference type="EC" id="3.2.2.4"/>
    </reaction>
</comment>
<keyword evidence="5" id="KW-1185">Reference proteome</keyword>
<dbReference type="OrthoDB" id="9801098at2"/>
<organism evidence="4 5">
    <name type="scientific">Neisseria weaveri</name>
    <dbReference type="NCBI Taxonomy" id="28091"/>
    <lineage>
        <taxon>Bacteria</taxon>
        <taxon>Pseudomonadati</taxon>
        <taxon>Pseudomonadota</taxon>
        <taxon>Betaproteobacteria</taxon>
        <taxon>Neisseriales</taxon>
        <taxon>Neisseriaceae</taxon>
        <taxon>Neisseria</taxon>
    </lineage>
</organism>
<dbReference type="AlphaFoldDB" id="A0A3S5C9U1"/>
<evidence type="ECO:0000313" key="4">
    <source>
        <dbReference type="EMBL" id="VEJ50226.1"/>
    </source>
</evidence>
<keyword evidence="3" id="KW-0378">Hydrolase</keyword>
<dbReference type="GO" id="GO:0008714">
    <property type="term" value="F:AMP nucleosidase activity"/>
    <property type="evidence" value="ECO:0007669"/>
    <property type="project" value="UniProtKB-EC"/>
</dbReference>
<accession>A0A3S5C9U1</accession>
<dbReference type="EMBL" id="LR134533">
    <property type="protein sequence ID" value="VEJ50226.1"/>
    <property type="molecule type" value="Genomic_DNA"/>
</dbReference>
<comment type="similarity">
    <text evidence="2 3">Belongs to the LOG family.</text>
</comment>
<dbReference type="SUPFAM" id="SSF102405">
    <property type="entry name" value="MCP/YpsA-like"/>
    <property type="match status" value="1"/>
</dbReference>
<dbReference type="STRING" id="28091.SAMEA3174300_01206"/>
<dbReference type="Pfam" id="PF03641">
    <property type="entry name" value="Lysine_decarbox"/>
    <property type="match status" value="1"/>
</dbReference>
<proteinExistence type="inferred from homology"/>
<dbReference type="RefSeq" id="WP_004282842.1">
    <property type="nucleotide sequence ID" value="NZ_CAUJRG010000004.1"/>
</dbReference>
<dbReference type="Proteomes" id="UP000272771">
    <property type="component" value="Chromosome"/>
</dbReference>
<dbReference type="InterPro" id="IPR005269">
    <property type="entry name" value="LOG"/>
</dbReference>
<keyword evidence="3" id="KW-0203">Cytokinin biosynthesis</keyword>
<dbReference type="InterPro" id="IPR031100">
    <property type="entry name" value="LOG_fam"/>
</dbReference>
<dbReference type="PANTHER" id="PTHR31223:SF70">
    <property type="entry name" value="LOG FAMILY PROTEIN YJL055W"/>
    <property type="match status" value="1"/>
</dbReference>
<dbReference type="NCBIfam" id="TIGR00730">
    <property type="entry name" value="Rossman fold protein, TIGR00730 family"/>
    <property type="match status" value="1"/>
</dbReference>